<protein>
    <submittedName>
        <fullName evidence="2">Glycosyl transferase, group 2 family protein</fullName>
    </submittedName>
</protein>
<evidence type="ECO:0000313" key="2">
    <source>
        <dbReference type="EMBL" id="ALP94197.1"/>
    </source>
</evidence>
<accession>A0A0S2W4E6</accession>
<dbReference type="STRING" id="1297617.IB211_01806c"/>
<evidence type="ECO:0000259" key="1">
    <source>
        <dbReference type="Pfam" id="PF00535"/>
    </source>
</evidence>
<dbReference type="Proteomes" id="UP000064844">
    <property type="component" value="Chromosome"/>
</dbReference>
<keyword evidence="3" id="KW-1185">Reference proteome</keyword>
<dbReference type="EMBL" id="CP011307">
    <property type="protein sequence ID" value="ALP94197.1"/>
    <property type="molecule type" value="Genomic_DNA"/>
</dbReference>
<dbReference type="InterPro" id="IPR019734">
    <property type="entry name" value="TPR_rpt"/>
</dbReference>
<dbReference type="PANTHER" id="PTHR43630:SF2">
    <property type="entry name" value="GLYCOSYLTRANSFERASE"/>
    <property type="match status" value="1"/>
</dbReference>
<dbReference type="InterPro" id="IPR011990">
    <property type="entry name" value="TPR-like_helical_dom_sf"/>
</dbReference>
<dbReference type="SUPFAM" id="SSF53448">
    <property type="entry name" value="Nucleotide-diphospho-sugar transferases"/>
    <property type="match status" value="1"/>
</dbReference>
<reference evidence="2 3" key="1">
    <citation type="journal article" date="2015" name="Nat. Commun.">
        <title>Production of butyrate from lysine and the Amadori product fructoselysine by a human gut commensal.</title>
        <authorList>
            <person name="Bui T.P."/>
            <person name="Ritari J."/>
            <person name="Boeren S."/>
            <person name="de Waard P."/>
            <person name="Plugge C.M."/>
            <person name="de Vos W.M."/>
        </authorList>
    </citation>
    <scope>NUCLEOTIDE SEQUENCE [LARGE SCALE GENOMIC DNA]</scope>
    <source>
        <strain evidence="2 3">AF211</strain>
    </source>
</reference>
<sequence length="357" mass="41175">MATISLCMIVKNEEAVLGRCLDSAAGLVDEIVVVDTGSTDATREIATRYADRVCEFAWIDDFAAARNFAFAQASMEYCMWLDADDVLLMQDREKFLDLKRSLPASVDVVMMKYHTAFDRAGNPTFSYYRERIIRNTGRPMWVGAVHEVIPPFGQVVWSDVAVTHKKEGAGDPDRNLRIFEARRAAGLHPEPRERFYYARELYYHGRYEAAERELRTFLDEGGGWVENEIEACRFLAYCAYQMGKQDEALQALLESFRFDDPRAETCCDLGKHFLDRGEYRRAAFWYELALTREREDRSGAFVQPDCYGYLPCIQLCVCYDRLGRRELAEAYNLRAGQYKPEDPAYQHNLIYFAEHSG</sequence>
<dbReference type="PANTHER" id="PTHR43630">
    <property type="entry name" value="POLY-BETA-1,6-N-ACETYL-D-GLUCOSAMINE SYNTHASE"/>
    <property type="match status" value="1"/>
</dbReference>
<reference evidence="3" key="2">
    <citation type="submission" date="2015-04" db="EMBL/GenBank/DDBJ databases">
        <title>A butyrogenic pathway from the amino acid lysine in a human gut commensal.</title>
        <authorList>
            <person name="de Vos W.M."/>
            <person name="Bui N.T.P."/>
            <person name="Plugge C.M."/>
            <person name="Ritari J."/>
        </authorList>
    </citation>
    <scope>NUCLEOTIDE SEQUENCE [LARGE SCALE GENOMIC DNA]</scope>
    <source>
        <strain evidence="3">AF211</strain>
    </source>
</reference>
<dbReference type="SMART" id="SM00028">
    <property type="entry name" value="TPR"/>
    <property type="match status" value="2"/>
</dbReference>
<dbReference type="InterPro" id="IPR001173">
    <property type="entry name" value="Glyco_trans_2-like"/>
</dbReference>
<proteinExistence type="predicted"/>
<dbReference type="eggNOG" id="COG0463">
    <property type="taxonomic scope" value="Bacteria"/>
</dbReference>
<dbReference type="InterPro" id="IPR029044">
    <property type="entry name" value="Nucleotide-diphossugar_trans"/>
</dbReference>
<evidence type="ECO:0000313" key="3">
    <source>
        <dbReference type="Proteomes" id="UP000064844"/>
    </source>
</evidence>
<feature type="domain" description="Glycosyltransferase 2-like" evidence="1">
    <location>
        <begin position="5"/>
        <end position="116"/>
    </location>
</feature>
<dbReference type="RefSeq" id="WP_033118982.1">
    <property type="nucleotide sequence ID" value="NZ_CP011307.1"/>
</dbReference>
<dbReference type="SUPFAM" id="SSF48452">
    <property type="entry name" value="TPR-like"/>
    <property type="match status" value="1"/>
</dbReference>
<dbReference type="PATRIC" id="fig|1297617.4.peg.1855"/>
<dbReference type="AlphaFoldDB" id="A0A0S2W4E6"/>
<organism evidence="2 3">
    <name type="scientific">Intestinimonas butyriciproducens</name>
    <dbReference type="NCBI Taxonomy" id="1297617"/>
    <lineage>
        <taxon>Bacteria</taxon>
        <taxon>Bacillati</taxon>
        <taxon>Bacillota</taxon>
        <taxon>Clostridia</taxon>
        <taxon>Eubacteriales</taxon>
        <taxon>Intestinimonas</taxon>
    </lineage>
</organism>
<dbReference type="KEGG" id="ibu:IB211_01806c"/>
<keyword evidence="2" id="KW-0808">Transferase</keyword>
<dbReference type="GO" id="GO:0016740">
    <property type="term" value="F:transferase activity"/>
    <property type="evidence" value="ECO:0007669"/>
    <property type="project" value="UniProtKB-KW"/>
</dbReference>
<name>A0A0S2W4E6_9FIRM</name>
<dbReference type="Pfam" id="PF00535">
    <property type="entry name" value="Glycos_transf_2"/>
    <property type="match status" value="1"/>
</dbReference>
<dbReference type="Gene3D" id="1.25.40.10">
    <property type="entry name" value="Tetratricopeptide repeat domain"/>
    <property type="match status" value="2"/>
</dbReference>
<gene>
    <name evidence="2" type="ORF">IB211_01806c</name>
</gene>
<dbReference type="Gene3D" id="3.90.550.10">
    <property type="entry name" value="Spore Coat Polysaccharide Biosynthesis Protein SpsA, Chain A"/>
    <property type="match status" value="1"/>
</dbReference>